<evidence type="ECO:0000313" key="2">
    <source>
        <dbReference type="EMBL" id="ELY96741.1"/>
    </source>
</evidence>
<dbReference type="PATRIC" id="fig|1227492.4.peg.3028"/>
<comment type="caution">
    <text evidence="2">The sequence shown here is derived from an EMBL/GenBank/DDBJ whole genome shotgun (WGS) entry which is preliminary data.</text>
</comment>
<name>M0AEA9_9EURY</name>
<proteinExistence type="predicted"/>
<protein>
    <recommendedName>
        <fullName evidence="4">DNA primase/polymerase bifunctional N-terminal domain-containing protein</fullName>
    </recommendedName>
</protein>
<gene>
    <name evidence="2" type="ORF">C482_15241</name>
</gene>
<evidence type="ECO:0000256" key="1">
    <source>
        <dbReference type="SAM" id="MobiDB-lite"/>
    </source>
</evidence>
<keyword evidence="3" id="KW-1185">Reference proteome</keyword>
<feature type="region of interest" description="Disordered" evidence="1">
    <location>
        <begin position="323"/>
        <end position="349"/>
    </location>
</feature>
<dbReference type="STRING" id="1227492.C482_15241"/>
<evidence type="ECO:0008006" key="4">
    <source>
        <dbReference type="Google" id="ProtNLM"/>
    </source>
</evidence>
<evidence type="ECO:0000313" key="3">
    <source>
        <dbReference type="Proteomes" id="UP000011693"/>
    </source>
</evidence>
<feature type="region of interest" description="Disordered" evidence="1">
    <location>
        <begin position="51"/>
        <end position="87"/>
    </location>
</feature>
<sequence>MVGVSDVVTRIERYIENHPDSTIMGVLANVRGAHPAKYHSVVEALLEGDDAEPVDGSLTDEAEEEPVHEHTSTVSDDTDHVNGPYADLEWQPANDVFPETGVEYDHWMPVDGKLPIAPYASTENRRSWSDPGNWTDFDSAAEWREMHPQLTGLAFILQSPHGEYNGEPDPMLFVDYDDVVDEETGEPHPEAVALMNRLGMTYTDLSTSGSGVHQVFRGRLPERIRTIQFELPNGAGEVEIYDRKRVMVATGKHIPGTPEDIEPVDGDALQELIDEHTTDSRSSSTTREDWEPEFDRDELADLDSSSNITAIFDAIRQVQPRDIRLRSKKTEKRPDGTLSFDPTWSNSSSGKRLGWSPDIGWIYRKGDRGLDALQVVALEEGIIRSVTDYPQGEDFWRAVDELRNRGARIPEYEPPEDSSTGAGATQYDIETCTPPVRDADAFDREQRWDELQDERFDAVLEDDKLHLFGDEAGAGKTTNAALGALKRDRSHTIYFQQHKKAREFITDDAIRNFEIDRFDDGEYYHLRGAEQKRKGHCMDADHADEDCPEHGDTHDCPSMCPVYDLDKEHPTREAYEALVPEVGPNKAHQILELNNKNEHPWHNGECAWQAQYSDLESEPFVAGVHPYMTQKSARDTGVNIIDETPGLDAFKRTFSVTDLTRIANTLDSIADHRDESKNYRELAQFARDAVDVLTNVDGADTLEELEPPMLEWEEFYQSVGQEGDKYVRRVLPGETLAEIKINFGETILERMHDDRWEGTPLSIDPLLATAAQAGLDEDPVMKAIAVPPLLEHCPWCRSDIKFDNGAHCCASDDCDWHEHEHTITRRDGEQARATTWVQCDRAGAPTGLAYRELPLPSTLPDPESTVVLDATANPEKVATLFDIDRDDVVVSGDAPLEIPGLEVTQVLDGQYHAGTIDQAVDEERKLADRIQRTIDTVGAVHEKPLFICKSSLIAEFDFPEHAEVLHYHATRGLNRNDCDAVVCIGAPHPDIGDLERDAELLAMGQDDFDVGGVEHSTRDGAECPPVYRKLHYEDENGRGRSVPTKHYTGLVGSLFREGRESELVQAIHRVRPLLADPDDPKHAYLLTNVPTEIPVDEVAAFEELADPLEALLPVPEGAIDLLRHVDRVLEGNGPNGFRPESLVDERDDGSIAMNKRAFHRLAQLQGMDITYATISRYVNALEDVGLLEGERYEQHTGVAYASDPATFTAALQVLSNSAGLKVAAARRFRSILEESGRTADWLAWAREVFDLEFSPPGRGAPPDAGG</sequence>
<feature type="compositionally biased region" description="Acidic residues" evidence="1">
    <location>
        <begin position="51"/>
        <end position="64"/>
    </location>
</feature>
<dbReference type="Proteomes" id="UP000011693">
    <property type="component" value="Unassembled WGS sequence"/>
</dbReference>
<dbReference type="EMBL" id="AOIN01000080">
    <property type="protein sequence ID" value="ELY96741.1"/>
    <property type="molecule type" value="Genomic_DNA"/>
</dbReference>
<organism evidence="2 3">
    <name type="scientific">Natrialba chahannaoensis JCM 10990</name>
    <dbReference type="NCBI Taxonomy" id="1227492"/>
    <lineage>
        <taxon>Archaea</taxon>
        <taxon>Methanobacteriati</taxon>
        <taxon>Methanobacteriota</taxon>
        <taxon>Stenosarchaea group</taxon>
        <taxon>Halobacteria</taxon>
        <taxon>Halobacteriales</taxon>
        <taxon>Natrialbaceae</taxon>
        <taxon>Natrialba</taxon>
    </lineage>
</organism>
<feature type="compositionally biased region" description="Polar residues" evidence="1">
    <location>
        <begin position="340"/>
        <end position="349"/>
    </location>
</feature>
<dbReference type="AlphaFoldDB" id="M0AEA9"/>
<accession>M0AEA9</accession>
<feature type="region of interest" description="Disordered" evidence="1">
    <location>
        <begin position="274"/>
        <end position="297"/>
    </location>
</feature>
<reference evidence="2 3" key="1">
    <citation type="journal article" date="2014" name="PLoS Genet.">
        <title>Phylogenetically driven sequencing of extremely halophilic archaea reveals strategies for static and dynamic osmo-response.</title>
        <authorList>
            <person name="Becker E.A."/>
            <person name="Seitzer P.M."/>
            <person name="Tritt A."/>
            <person name="Larsen D."/>
            <person name="Krusor M."/>
            <person name="Yao A.I."/>
            <person name="Wu D."/>
            <person name="Madern D."/>
            <person name="Eisen J.A."/>
            <person name="Darling A.E."/>
            <person name="Facciotti M.T."/>
        </authorList>
    </citation>
    <scope>NUCLEOTIDE SEQUENCE [LARGE SCALE GENOMIC DNA]</scope>
    <source>
        <strain evidence="2 3">JCM 10990</strain>
    </source>
</reference>